<reference evidence="2 3" key="1">
    <citation type="submission" date="2019-10" db="EMBL/GenBank/DDBJ databases">
        <title>Nocardia macrotermitis sp. nov. and Nocardia aurantia sp. nov., isolated from the gut of fungus growing-termite Macrotermes natalensis.</title>
        <authorList>
            <person name="Benndorf R."/>
            <person name="Schwitalla J."/>
            <person name="Martin K."/>
            <person name="De Beer W."/>
            <person name="Kaster A.-K."/>
            <person name="Vollmers J."/>
            <person name="Poulsen M."/>
            <person name="Beemelmanns C."/>
        </authorList>
    </citation>
    <scope>NUCLEOTIDE SEQUENCE [LARGE SCALE GENOMIC DNA]</scope>
    <source>
        <strain evidence="2 3">RB20</strain>
    </source>
</reference>
<dbReference type="RefSeq" id="WP_153411245.1">
    <property type="nucleotide sequence ID" value="NZ_WEGK01000007.1"/>
</dbReference>
<accession>A0A7K0D6K9</accession>
<dbReference type="OrthoDB" id="4571362at2"/>
<keyword evidence="3" id="KW-1185">Reference proteome</keyword>
<dbReference type="AlphaFoldDB" id="A0A7K0D6K9"/>
<feature type="domain" description="AMP-dependent synthetase/ligase" evidence="1">
    <location>
        <begin position="23"/>
        <end position="91"/>
    </location>
</feature>
<dbReference type="SUPFAM" id="SSF56801">
    <property type="entry name" value="Acetyl-CoA synthetase-like"/>
    <property type="match status" value="1"/>
</dbReference>
<sequence>MYTQTAPFADHLRVVPATRDVPEVDPNAIVLSGSDGDLTVGELDSWSNRLARLLLQDGAVPGAAIAIAIAAPIERLVAERAVAKIGAVAVLAGGLPARGARRGITTRHARPEADGAIDWLVLDDRTTLRRYLTGSDAPLSADDLPVLGRTA</sequence>
<comment type="caution">
    <text evidence="2">The sequence shown here is derived from an EMBL/GenBank/DDBJ whole genome shotgun (WGS) entry which is preliminary data.</text>
</comment>
<dbReference type="Gene3D" id="3.40.50.12780">
    <property type="entry name" value="N-terminal domain of ligase-like"/>
    <property type="match status" value="1"/>
</dbReference>
<dbReference type="InterPro" id="IPR000873">
    <property type="entry name" value="AMP-dep_synth/lig_dom"/>
</dbReference>
<dbReference type="InterPro" id="IPR042099">
    <property type="entry name" value="ANL_N_sf"/>
</dbReference>
<evidence type="ECO:0000313" key="3">
    <source>
        <dbReference type="Proteomes" id="UP000438448"/>
    </source>
</evidence>
<name>A0A7K0D6K9_9NOCA</name>
<protein>
    <recommendedName>
        <fullName evidence="1">AMP-dependent synthetase/ligase domain-containing protein</fullName>
    </recommendedName>
</protein>
<organism evidence="2 3">
    <name type="scientific">Nocardia macrotermitis</name>
    <dbReference type="NCBI Taxonomy" id="2585198"/>
    <lineage>
        <taxon>Bacteria</taxon>
        <taxon>Bacillati</taxon>
        <taxon>Actinomycetota</taxon>
        <taxon>Actinomycetes</taxon>
        <taxon>Mycobacteriales</taxon>
        <taxon>Nocardiaceae</taxon>
        <taxon>Nocardia</taxon>
    </lineage>
</organism>
<dbReference type="EMBL" id="WEGK01000007">
    <property type="protein sequence ID" value="MQY20474.1"/>
    <property type="molecule type" value="Genomic_DNA"/>
</dbReference>
<proteinExistence type="predicted"/>
<evidence type="ECO:0000313" key="2">
    <source>
        <dbReference type="EMBL" id="MQY20474.1"/>
    </source>
</evidence>
<evidence type="ECO:0000259" key="1">
    <source>
        <dbReference type="Pfam" id="PF00501"/>
    </source>
</evidence>
<dbReference type="Proteomes" id="UP000438448">
    <property type="component" value="Unassembled WGS sequence"/>
</dbReference>
<gene>
    <name evidence="2" type="ORF">NRB20_35790</name>
</gene>
<dbReference type="Pfam" id="PF00501">
    <property type="entry name" value="AMP-binding"/>
    <property type="match status" value="1"/>
</dbReference>